<evidence type="ECO:0000313" key="1">
    <source>
        <dbReference type="EMBL" id="SER41333.1"/>
    </source>
</evidence>
<evidence type="ECO:0000313" key="2">
    <source>
        <dbReference type="Proteomes" id="UP000199318"/>
    </source>
</evidence>
<protein>
    <recommendedName>
        <fullName evidence="3">DUF4264 domain-containing protein</fullName>
    </recommendedName>
</protein>
<reference evidence="2" key="1">
    <citation type="submission" date="2016-10" db="EMBL/GenBank/DDBJ databases">
        <authorList>
            <person name="de Groot N.N."/>
        </authorList>
    </citation>
    <scope>NUCLEOTIDE SEQUENCE [LARGE SCALE GENOMIC DNA]</scope>
    <source>
        <strain evidence="2">10nlg</strain>
    </source>
</reference>
<comment type="caution">
    <text evidence="1">The sequence shown here is derived from an EMBL/GenBank/DDBJ whole genome shotgun (WGS) entry which is preliminary data.</text>
</comment>
<dbReference type="PIRSF" id="PIRSF036698">
    <property type="entry name" value="UCP036698"/>
    <property type="match status" value="1"/>
</dbReference>
<dbReference type="AlphaFoldDB" id="A0A1H9P168"/>
<accession>A0A1H9P168</accession>
<gene>
    <name evidence="1" type="ORF">SAMN05444126_10132</name>
</gene>
<sequence>MAEDGIKKIGTVTVNEHDELYKIVDLLNKSLKDRNLMFGLSMDKEEDGKMRFSIYET</sequence>
<organism evidence="1 2">
    <name type="scientific">Salisediminibacterium halotolerans</name>
    <dbReference type="NCBI Taxonomy" id="517425"/>
    <lineage>
        <taxon>Bacteria</taxon>
        <taxon>Bacillati</taxon>
        <taxon>Bacillota</taxon>
        <taxon>Bacilli</taxon>
        <taxon>Bacillales</taxon>
        <taxon>Bacillaceae</taxon>
        <taxon>Salisediminibacterium</taxon>
    </lineage>
</organism>
<name>A0A1H9P168_9BACI</name>
<keyword evidence="2" id="KW-1185">Reference proteome</keyword>
<dbReference type="InterPro" id="IPR012190">
    <property type="entry name" value="UCP036698"/>
</dbReference>
<evidence type="ECO:0008006" key="3">
    <source>
        <dbReference type="Google" id="ProtNLM"/>
    </source>
</evidence>
<dbReference type="Pfam" id="PF14084">
    <property type="entry name" value="DUF4264"/>
    <property type="match status" value="1"/>
</dbReference>
<dbReference type="RefSeq" id="WP_244922836.1">
    <property type="nucleotide sequence ID" value="NZ_FOGV01000001.1"/>
</dbReference>
<dbReference type="Proteomes" id="UP000199318">
    <property type="component" value="Unassembled WGS sequence"/>
</dbReference>
<dbReference type="EMBL" id="FOGV01000001">
    <property type="protein sequence ID" value="SER41333.1"/>
    <property type="molecule type" value="Genomic_DNA"/>
</dbReference>
<proteinExistence type="predicted"/>
<dbReference type="STRING" id="1464123.SAMN05444126_10132"/>